<accession>A0A3B6VMU1</accession>
<dbReference type="SUPFAM" id="SSF53448">
    <property type="entry name" value="Nucleotide-diphospho-sugar transferases"/>
    <property type="match status" value="1"/>
</dbReference>
<dbReference type="Pfam" id="PF06306">
    <property type="entry name" value="CgtA"/>
    <property type="match status" value="1"/>
</dbReference>
<reference evidence="1 2" key="1">
    <citation type="journal article" date="2009" name="PLoS ONE">
        <title>Genome sequence of the pathogenic intestinal spirochete Brachyspira hyodysenteriae reveals adaptations to its lifestyle in the porcine large intestine.</title>
        <authorList>
            <person name="Bellgard M.I."/>
            <person name="Wanchanthuek P."/>
            <person name="La T."/>
            <person name="Ryan K."/>
            <person name="Moolhuijzen P."/>
            <person name="Albertyn Z."/>
            <person name="Shaban B."/>
            <person name="Motro Y."/>
            <person name="Dunn D.S."/>
            <person name="Schibeci D."/>
            <person name="Hunter A."/>
            <person name="Barrero R."/>
            <person name="Phillips N.D."/>
            <person name="Hampson D.J."/>
        </authorList>
    </citation>
    <scope>NUCLEOTIDE SEQUENCE [LARGE SCALE GENOMIC DNA]</scope>
    <source>
        <strain evidence="2">ATCC 49526 / WA1</strain>
    </source>
</reference>
<dbReference type="EMBL" id="CP001360">
    <property type="protein sequence ID" value="ACN85146.1"/>
    <property type="molecule type" value="Genomic_DNA"/>
</dbReference>
<keyword evidence="1" id="KW-0614">Plasmid</keyword>
<protein>
    <submittedName>
        <fullName evidence="1">Uncharacterized protein</fullName>
    </submittedName>
</protein>
<dbReference type="InterPro" id="IPR010446">
    <property type="entry name" value="GalNAc_Trfase_b"/>
</dbReference>
<dbReference type="InterPro" id="IPR029044">
    <property type="entry name" value="Nucleotide-diphossugar_trans"/>
</dbReference>
<dbReference type="Gene3D" id="3.90.550.10">
    <property type="entry name" value="Spore Coat Polysaccharide Biosynthesis Protein SpsA, Chain A"/>
    <property type="match status" value="1"/>
</dbReference>
<name>A0A3B6VMU1_BRAHW</name>
<keyword evidence="2" id="KW-1185">Reference proteome</keyword>
<organism evidence="1 2">
    <name type="scientific">Brachyspira hyodysenteriae (strain ATCC 49526 / WA1)</name>
    <dbReference type="NCBI Taxonomy" id="565034"/>
    <lineage>
        <taxon>Bacteria</taxon>
        <taxon>Pseudomonadati</taxon>
        <taxon>Spirochaetota</taxon>
        <taxon>Spirochaetia</taxon>
        <taxon>Brachyspirales</taxon>
        <taxon>Brachyspiraceae</taxon>
        <taxon>Brachyspira</taxon>
    </lineage>
</organism>
<sequence length="405" mass="49064">MISYLNKRYKMNKCECSQCKNREYDISEYLVLEDDLKILDNERPLGISGHLRVKDEAMSLAECIDSCIDFLDELIITYNTSSDNTEEILKNYEKKYPEKIKLFHYKPNIIRYNKDEYNTKYSQIHYLDNYYNYGLIKIKYKYYVKIDADQIYFTDKLLKLRELLILDINQIKLSNNINKLLLINKIAWCIPIKKLRNKFRTYCIRKYFNKDKNYIYNGDENILSLDDFILLSRKRHSDKNISYDLAGFNLILHNNKLYLDTYWPMNGGRFDHVLYQASYSNKYFMNEIFEVNQTPHNRIILGMFWVHFGNIKHNFQYDDSFYLLEYNDIKNSKVENFSHKMKNIDNDDKIEKYIRDNTFIKYFDEDKKYLNNVFYNKYLTKPLDYAIKNNDELVNLYGKTIITVK</sequence>
<evidence type="ECO:0000313" key="1">
    <source>
        <dbReference type="EMBL" id="ACN85146.1"/>
    </source>
</evidence>
<proteinExistence type="predicted"/>
<evidence type="ECO:0000313" key="2">
    <source>
        <dbReference type="Proteomes" id="UP000001803"/>
    </source>
</evidence>
<gene>
    <name evidence="1" type="ordered locus">BHWA1_02695</name>
</gene>
<dbReference type="KEGG" id="bhy:BHWA1_02695"/>
<geneLocation type="plasmid" evidence="1 2">
    <name>pBHWA1</name>
</geneLocation>
<dbReference type="Proteomes" id="UP000001803">
    <property type="component" value="Plasmid pBHWA1"/>
</dbReference>
<dbReference type="AlphaFoldDB" id="A0A3B6VMU1"/>